<comment type="similarity">
    <text evidence="1">Belongs to the MTFP1 family.</text>
</comment>
<evidence type="ECO:0000256" key="3">
    <source>
        <dbReference type="ARBA" id="ARBA00029631"/>
    </source>
</evidence>
<gene>
    <name evidence="4" type="ORF">C1SCF055_LOCUS16300</name>
</gene>
<dbReference type="Pfam" id="PF10558">
    <property type="entry name" value="MTP18"/>
    <property type="match status" value="1"/>
</dbReference>
<sequence>MAHCGESRQMELKRGPRPPWFLDLQKNWVPILCQANFFTGDSKAEVISKELEETALRYLPYVARAKRLLLSSHRYIAYSSDVGESLRPVIKPWQVNLSYGIAGAYVLADTGLAGYRRQQQVVSRWPPPASTPPPFRLWRPWRCLR</sequence>
<organism evidence="4">
    <name type="scientific">Cladocopium goreaui</name>
    <dbReference type="NCBI Taxonomy" id="2562237"/>
    <lineage>
        <taxon>Eukaryota</taxon>
        <taxon>Sar</taxon>
        <taxon>Alveolata</taxon>
        <taxon>Dinophyceae</taxon>
        <taxon>Suessiales</taxon>
        <taxon>Symbiodiniaceae</taxon>
        <taxon>Cladocopium</taxon>
    </lineage>
</organism>
<proteinExistence type="inferred from homology"/>
<dbReference type="AlphaFoldDB" id="A0A9P1FUS6"/>
<dbReference type="PANTHER" id="PTHR11001:SF2">
    <property type="entry name" value="MITOCHONDRIAL FISSION PROCESS PROTEIN 1"/>
    <property type="match status" value="1"/>
</dbReference>
<evidence type="ECO:0000313" key="5">
    <source>
        <dbReference type="EMBL" id="CAL4776520.1"/>
    </source>
</evidence>
<dbReference type="InterPro" id="IPR019560">
    <property type="entry name" value="Mitochondrial_18_kDa_protein"/>
</dbReference>
<evidence type="ECO:0000313" key="6">
    <source>
        <dbReference type="Proteomes" id="UP001152797"/>
    </source>
</evidence>
<keyword evidence="6" id="KW-1185">Reference proteome</keyword>
<accession>A0A9P1FUS6</accession>
<dbReference type="PANTHER" id="PTHR11001">
    <property type="entry name" value="MITOCHONDRIAL FISSION PROCESS PROTEIN 1"/>
    <property type="match status" value="1"/>
</dbReference>
<reference evidence="5 6" key="2">
    <citation type="submission" date="2024-05" db="EMBL/GenBank/DDBJ databases">
        <authorList>
            <person name="Chen Y."/>
            <person name="Shah S."/>
            <person name="Dougan E. K."/>
            <person name="Thang M."/>
            <person name="Chan C."/>
        </authorList>
    </citation>
    <scope>NUCLEOTIDE SEQUENCE [LARGE SCALE GENOMIC DNA]</scope>
</reference>
<dbReference type="EMBL" id="CAMXCT010001345">
    <property type="protein sequence ID" value="CAI3989208.1"/>
    <property type="molecule type" value="Genomic_DNA"/>
</dbReference>
<evidence type="ECO:0000256" key="1">
    <source>
        <dbReference type="ARBA" id="ARBA00009224"/>
    </source>
</evidence>
<name>A0A9P1FUS6_9DINO</name>
<evidence type="ECO:0000256" key="2">
    <source>
        <dbReference type="ARBA" id="ARBA00017835"/>
    </source>
</evidence>
<protein>
    <recommendedName>
        <fullName evidence="2">Mitochondrial fission process protein 1</fullName>
    </recommendedName>
    <alternativeName>
        <fullName evidence="3">Mitochondrial 18 kDa protein</fullName>
    </alternativeName>
</protein>
<comment type="caution">
    <text evidence="4">The sequence shown here is derived from an EMBL/GenBank/DDBJ whole genome shotgun (WGS) entry which is preliminary data.</text>
</comment>
<evidence type="ECO:0000313" key="4">
    <source>
        <dbReference type="EMBL" id="CAI3989208.1"/>
    </source>
</evidence>
<reference evidence="4" key="1">
    <citation type="submission" date="2022-10" db="EMBL/GenBank/DDBJ databases">
        <authorList>
            <person name="Chen Y."/>
            <person name="Dougan E. K."/>
            <person name="Chan C."/>
            <person name="Rhodes N."/>
            <person name="Thang M."/>
        </authorList>
    </citation>
    <scope>NUCLEOTIDE SEQUENCE</scope>
</reference>
<dbReference type="EMBL" id="CAMXCT030001345">
    <property type="protein sequence ID" value="CAL4776520.1"/>
    <property type="molecule type" value="Genomic_DNA"/>
</dbReference>
<dbReference type="OrthoDB" id="441497at2759"/>
<dbReference type="Proteomes" id="UP001152797">
    <property type="component" value="Unassembled WGS sequence"/>
</dbReference>
<dbReference type="EMBL" id="CAMXCT020001345">
    <property type="protein sequence ID" value="CAL1142583.1"/>
    <property type="molecule type" value="Genomic_DNA"/>
</dbReference>
<dbReference type="GO" id="GO:0000266">
    <property type="term" value="P:mitochondrial fission"/>
    <property type="evidence" value="ECO:0007669"/>
    <property type="project" value="TreeGrafter"/>
</dbReference>
<dbReference type="GO" id="GO:0005739">
    <property type="term" value="C:mitochondrion"/>
    <property type="evidence" value="ECO:0007669"/>
    <property type="project" value="TreeGrafter"/>
</dbReference>